<keyword evidence="1" id="KW-1015">Disulfide bond</keyword>
<evidence type="ECO:0000313" key="4">
    <source>
        <dbReference type="Proteomes" id="UP000887575"/>
    </source>
</evidence>
<evidence type="ECO:0000256" key="2">
    <source>
        <dbReference type="SAM" id="SignalP"/>
    </source>
</evidence>
<feature type="signal peptide" evidence="2">
    <location>
        <begin position="1"/>
        <end position="21"/>
    </location>
</feature>
<sequence length="172" mass="18653">MIYRTAILCLVSLVVCLIASTEVVNSPKGAKCNCPLSSGPISDKACALDWISHARVLSKAMKTMNGTKVTTYQLHHLKVYRGNKTLPKLLMIPVGPCALNLQKNKDYLLSGLIAGKTQLISSECFSLQNTTTPVWNKVPKAIKTAITKLTCKGLPTIKPTLPTVTPKIPIRP</sequence>
<keyword evidence="4" id="KW-1185">Reference proteome</keyword>
<dbReference type="SUPFAM" id="SSF50242">
    <property type="entry name" value="TIMP-like"/>
    <property type="match status" value="1"/>
</dbReference>
<dbReference type="PROSITE" id="PS50189">
    <property type="entry name" value="NTR"/>
    <property type="match status" value="1"/>
</dbReference>
<organism evidence="4 5">
    <name type="scientific">Mesorhabditis belari</name>
    <dbReference type="NCBI Taxonomy" id="2138241"/>
    <lineage>
        <taxon>Eukaryota</taxon>
        <taxon>Metazoa</taxon>
        <taxon>Ecdysozoa</taxon>
        <taxon>Nematoda</taxon>
        <taxon>Chromadorea</taxon>
        <taxon>Rhabditida</taxon>
        <taxon>Rhabditina</taxon>
        <taxon>Rhabditomorpha</taxon>
        <taxon>Rhabditoidea</taxon>
        <taxon>Rhabditidae</taxon>
        <taxon>Mesorhabditinae</taxon>
        <taxon>Mesorhabditis</taxon>
    </lineage>
</organism>
<evidence type="ECO:0000313" key="5">
    <source>
        <dbReference type="WBParaSite" id="MBELARI_LOCUS15949"/>
    </source>
</evidence>
<evidence type="ECO:0000256" key="1">
    <source>
        <dbReference type="ARBA" id="ARBA00023157"/>
    </source>
</evidence>
<proteinExistence type="predicted"/>
<reference evidence="5" key="1">
    <citation type="submission" date="2024-02" db="UniProtKB">
        <authorList>
            <consortium name="WormBaseParasite"/>
        </authorList>
    </citation>
    <scope>IDENTIFICATION</scope>
</reference>
<accession>A0AAF3J4N3</accession>
<dbReference type="Proteomes" id="UP000887575">
    <property type="component" value="Unassembled WGS sequence"/>
</dbReference>
<name>A0AAF3J4N3_9BILA</name>
<dbReference type="InterPro" id="IPR001134">
    <property type="entry name" value="Netrin_domain"/>
</dbReference>
<protein>
    <submittedName>
        <fullName evidence="5">NTR domain-containing protein</fullName>
    </submittedName>
</protein>
<evidence type="ECO:0000259" key="3">
    <source>
        <dbReference type="PROSITE" id="PS50189"/>
    </source>
</evidence>
<feature type="domain" description="NTR" evidence="3">
    <location>
        <begin position="34"/>
        <end position="151"/>
    </location>
</feature>
<dbReference type="InterPro" id="IPR008993">
    <property type="entry name" value="TIMP-like_OB-fold"/>
</dbReference>
<keyword evidence="2" id="KW-0732">Signal</keyword>
<dbReference type="WBParaSite" id="MBELARI_LOCUS15949">
    <property type="protein sequence ID" value="MBELARI_LOCUS15949"/>
    <property type="gene ID" value="MBELARI_LOCUS15949"/>
</dbReference>
<dbReference type="AlphaFoldDB" id="A0AAF3J4N3"/>
<dbReference type="Gene3D" id="2.40.50.120">
    <property type="match status" value="1"/>
</dbReference>
<feature type="chain" id="PRO_5042103082" evidence="2">
    <location>
        <begin position="22"/>
        <end position="172"/>
    </location>
</feature>